<sequence>MYYTDAVPFREINPEIPVIIYGPGNFTRNHKIDEYVELSSVIDATKFYIALALDYLS</sequence>
<evidence type="ECO:0008006" key="2">
    <source>
        <dbReference type="Google" id="ProtNLM"/>
    </source>
</evidence>
<dbReference type="EMBL" id="VSSQ01045336">
    <property type="protein sequence ID" value="MPM99236.1"/>
    <property type="molecule type" value="Genomic_DNA"/>
</dbReference>
<organism evidence="1">
    <name type="scientific">bioreactor metagenome</name>
    <dbReference type="NCBI Taxonomy" id="1076179"/>
    <lineage>
        <taxon>unclassified sequences</taxon>
        <taxon>metagenomes</taxon>
        <taxon>ecological metagenomes</taxon>
    </lineage>
</organism>
<protein>
    <recommendedName>
        <fullName evidence="2">Acetylornithine deacetylase</fullName>
    </recommendedName>
</protein>
<accession>A0A645EC25</accession>
<name>A0A645EC25_9ZZZZ</name>
<dbReference type="AlphaFoldDB" id="A0A645EC25"/>
<gene>
    <name evidence="1" type="ORF">SDC9_146427</name>
</gene>
<dbReference type="Gene3D" id="3.40.630.10">
    <property type="entry name" value="Zn peptidases"/>
    <property type="match status" value="1"/>
</dbReference>
<evidence type="ECO:0000313" key="1">
    <source>
        <dbReference type="EMBL" id="MPM99236.1"/>
    </source>
</evidence>
<reference evidence="1" key="1">
    <citation type="submission" date="2019-08" db="EMBL/GenBank/DDBJ databases">
        <authorList>
            <person name="Kucharzyk K."/>
            <person name="Murdoch R.W."/>
            <person name="Higgins S."/>
            <person name="Loffler F."/>
        </authorList>
    </citation>
    <scope>NUCLEOTIDE SEQUENCE</scope>
</reference>
<comment type="caution">
    <text evidence="1">The sequence shown here is derived from an EMBL/GenBank/DDBJ whole genome shotgun (WGS) entry which is preliminary data.</text>
</comment>
<dbReference type="SUPFAM" id="SSF53187">
    <property type="entry name" value="Zn-dependent exopeptidases"/>
    <property type="match status" value="1"/>
</dbReference>
<proteinExistence type="predicted"/>